<organism evidence="2 3">
    <name type="scientific">Hyphomonas pacifica</name>
    <dbReference type="NCBI Taxonomy" id="1280941"/>
    <lineage>
        <taxon>Bacteria</taxon>
        <taxon>Pseudomonadati</taxon>
        <taxon>Pseudomonadota</taxon>
        <taxon>Alphaproteobacteria</taxon>
        <taxon>Hyphomonadales</taxon>
        <taxon>Hyphomonadaceae</taxon>
        <taxon>Hyphomonas</taxon>
    </lineage>
</organism>
<dbReference type="EMBL" id="AWFB01000045">
    <property type="protein sequence ID" value="RAN31705.1"/>
    <property type="molecule type" value="Genomic_DNA"/>
</dbReference>
<accession>A0A062TZJ7</accession>
<dbReference type="PROSITE" id="PS50943">
    <property type="entry name" value="HTH_CROC1"/>
    <property type="match status" value="1"/>
</dbReference>
<dbReference type="Pfam" id="PF01381">
    <property type="entry name" value="HTH_3"/>
    <property type="match status" value="1"/>
</dbReference>
<gene>
    <name evidence="2" type="ORF">HY3_03785</name>
</gene>
<dbReference type="Gene3D" id="1.10.260.40">
    <property type="entry name" value="lambda repressor-like DNA-binding domains"/>
    <property type="match status" value="1"/>
</dbReference>
<dbReference type="SUPFAM" id="SSF47413">
    <property type="entry name" value="lambda repressor-like DNA-binding domains"/>
    <property type="match status" value="1"/>
</dbReference>
<evidence type="ECO:0000313" key="2">
    <source>
        <dbReference type="EMBL" id="RAN31705.1"/>
    </source>
</evidence>
<dbReference type="RefSeq" id="WP_034828280.1">
    <property type="nucleotide sequence ID" value="NZ_AWFA01000045.1"/>
</dbReference>
<keyword evidence="1" id="KW-0238">DNA-binding</keyword>
<dbReference type="SMART" id="SM00530">
    <property type="entry name" value="HTH_XRE"/>
    <property type="match status" value="1"/>
</dbReference>
<comment type="caution">
    <text evidence="2">The sequence shown here is derived from an EMBL/GenBank/DDBJ whole genome shotgun (WGS) entry which is preliminary data.</text>
</comment>
<evidence type="ECO:0000313" key="3">
    <source>
        <dbReference type="Proteomes" id="UP000249123"/>
    </source>
</evidence>
<dbReference type="PANTHER" id="PTHR46558:SF4">
    <property type="entry name" value="DNA-BIDING PHAGE PROTEIN"/>
    <property type="match status" value="1"/>
</dbReference>
<accession>A0A328JQF1</accession>
<dbReference type="AlphaFoldDB" id="A0A062TZJ7"/>
<dbReference type="InterPro" id="IPR001387">
    <property type="entry name" value="Cro/C1-type_HTH"/>
</dbReference>
<dbReference type="CDD" id="cd00093">
    <property type="entry name" value="HTH_XRE"/>
    <property type="match status" value="1"/>
</dbReference>
<sequence length="75" mass="8301">MAKRPPIANRVKQLREAHDGMSQAALAKEIGVTRQTVIAIEQGRYSPSLESAFRIARVFGVGLEDVFSWDEAQDS</sequence>
<keyword evidence="3" id="KW-1185">Reference proteome</keyword>
<dbReference type="OrthoDB" id="3034420at2"/>
<dbReference type="InterPro" id="IPR010982">
    <property type="entry name" value="Lambda_DNA-bd_dom_sf"/>
</dbReference>
<evidence type="ECO:0000256" key="1">
    <source>
        <dbReference type="ARBA" id="ARBA00023125"/>
    </source>
</evidence>
<dbReference type="STRING" id="1280941.HY2_04090"/>
<dbReference type="eggNOG" id="COG1476">
    <property type="taxonomic scope" value="Bacteria"/>
</dbReference>
<dbReference type="GO" id="GO:0003677">
    <property type="term" value="F:DNA binding"/>
    <property type="evidence" value="ECO:0007669"/>
    <property type="project" value="UniProtKB-KW"/>
</dbReference>
<name>A0A062TZJ7_9PROT</name>
<dbReference type="Proteomes" id="UP000249123">
    <property type="component" value="Unassembled WGS sequence"/>
</dbReference>
<proteinExistence type="predicted"/>
<reference evidence="2 3" key="1">
    <citation type="submission" date="2013-04" db="EMBL/GenBank/DDBJ databases">
        <title>Hyphomonas sp. T24B3 Genome Sequencing.</title>
        <authorList>
            <person name="Lai Q."/>
            <person name="Shao Z."/>
        </authorList>
    </citation>
    <scope>NUCLEOTIDE SEQUENCE [LARGE SCALE GENOMIC DNA]</scope>
    <source>
        <strain evidence="2 3">T24B3</strain>
    </source>
</reference>
<protein>
    <submittedName>
        <fullName evidence="2">Uncharacterized protein</fullName>
    </submittedName>
</protein>
<dbReference type="PANTHER" id="PTHR46558">
    <property type="entry name" value="TRACRIPTIONAL REGULATORY PROTEIN-RELATED-RELATED"/>
    <property type="match status" value="1"/>
</dbReference>